<feature type="transmembrane region" description="Helical" evidence="3">
    <location>
        <begin position="18"/>
        <end position="41"/>
    </location>
</feature>
<dbReference type="Proteomes" id="UP000838412">
    <property type="component" value="Chromosome 8"/>
</dbReference>
<dbReference type="GO" id="GO:0016705">
    <property type="term" value="F:oxidoreductase activity, acting on paired donors, with incorporation or reduction of molecular oxygen"/>
    <property type="evidence" value="ECO:0007669"/>
    <property type="project" value="InterPro"/>
</dbReference>
<dbReference type="GO" id="GO:0004497">
    <property type="term" value="F:monooxygenase activity"/>
    <property type="evidence" value="ECO:0007669"/>
    <property type="project" value="InterPro"/>
</dbReference>
<comment type="similarity">
    <text evidence="1">Belongs to the cytochrome P450 family.</text>
</comment>
<dbReference type="PANTHER" id="PTHR24291:SF175">
    <property type="entry name" value="CYTOCHROME P450"/>
    <property type="match status" value="1"/>
</dbReference>
<keyword evidence="5" id="KW-1185">Reference proteome</keyword>
<keyword evidence="3" id="KW-1133">Transmembrane helix</keyword>
<gene>
    <name evidence="4" type="primary">CYP4F12</name>
    <name evidence="4" type="ORF">BLAG_LOCUS23477</name>
</gene>
<dbReference type="InterPro" id="IPR036396">
    <property type="entry name" value="Cyt_P450_sf"/>
</dbReference>
<protein>
    <submittedName>
        <fullName evidence="4">CYP4F12 protein</fullName>
    </submittedName>
</protein>
<dbReference type="InterPro" id="IPR002401">
    <property type="entry name" value="Cyt_P450_E_grp-I"/>
</dbReference>
<dbReference type="GO" id="GO:0005506">
    <property type="term" value="F:iron ion binding"/>
    <property type="evidence" value="ECO:0007669"/>
    <property type="project" value="InterPro"/>
</dbReference>
<dbReference type="InterPro" id="IPR001128">
    <property type="entry name" value="Cyt_P450"/>
</dbReference>
<accession>A0A8K0A8T6</accession>
<dbReference type="PANTHER" id="PTHR24291">
    <property type="entry name" value="CYTOCHROME P450 FAMILY 4"/>
    <property type="match status" value="1"/>
</dbReference>
<proteinExistence type="inferred from homology"/>
<keyword evidence="2" id="KW-0408">Iron</keyword>
<keyword evidence="3" id="KW-0812">Transmembrane</keyword>
<dbReference type="Gene3D" id="1.10.630.10">
    <property type="entry name" value="Cytochrome P450"/>
    <property type="match status" value="1"/>
</dbReference>
<evidence type="ECO:0000256" key="2">
    <source>
        <dbReference type="PIRSR" id="PIRSR602401-1"/>
    </source>
</evidence>
<keyword evidence="3" id="KW-0472">Membrane</keyword>
<evidence type="ECO:0000313" key="5">
    <source>
        <dbReference type="Proteomes" id="UP000838412"/>
    </source>
</evidence>
<evidence type="ECO:0000313" key="4">
    <source>
        <dbReference type="EMBL" id="CAH1271455.1"/>
    </source>
</evidence>
<dbReference type="EMBL" id="OV696693">
    <property type="protein sequence ID" value="CAH1271455.1"/>
    <property type="molecule type" value="Genomic_DNA"/>
</dbReference>
<feature type="binding site" description="axial binding residue" evidence="2">
    <location>
        <position position="456"/>
    </location>
    <ligand>
        <name>heme</name>
        <dbReference type="ChEBI" id="CHEBI:30413"/>
    </ligand>
    <ligandPart>
        <name>Fe</name>
        <dbReference type="ChEBI" id="CHEBI:18248"/>
    </ligandPart>
</feature>
<name>A0A8K0A8T6_BRALA</name>
<organism evidence="4 5">
    <name type="scientific">Branchiostoma lanceolatum</name>
    <name type="common">Common lancelet</name>
    <name type="synonym">Amphioxus lanceolatum</name>
    <dbReference type="NCBI Taxonomy" id="7740"/>
    <lineage>
        <taxon>Eukaryota</taxon>
        <taxon>Metazoa</taxon>
        <taxon>Chordata</taxon>
        <taxon>Cephalochordata</taxon>
        <taxon>Leptocardii</taxon>
        <taxon>Amphioxiformes</taxon>
        <taxon>Branchiostomatidae</taxon>
        <taxon>Branchiostoma</taxon>
    </lineage>
</organism>
<dbReference type="SUPFAM" id="SSF48264">
    <property type="entry name" value="Cytochrome P450"/>
    <property type="match status" value="1"/>
</dbReference>
<dbReference type="PRINTS" id="PR00463">
    <property type="entry name" value="EP450I"/>
</dbReference>
<evidence type="ECO:0000256" key="3">
    <source>
        <dbReference type="SAM" id="Phobius"/>
    </source>
</evidence>
<evidence type="ECO:0000256" key="1">
    <source>
        <dbReference type="ARBA" id="ARBA00010617"/>
    </source>
</evidence>
<keyword evidence="2" id="KW-0349">Heme</keyword>
<dbReference type="PRINTS" id="PR00385">
    <property type="entry name" value="P450"/>
</dbReference>
<dbReference type="AlphaFoldDB" id="A0A8K0A8T6"/>
<keyword evidence="2" id="KW-0479">Metal-binding</keyword>
<comment type="cofactor">
    <cofactor evidence="2">
        <name>heme</name>
        <dbReference type="ChEBI" id="CHEBI:30413"/>
    </cofactor>
</comment>
<dbReference type="GO" id="GO:0020037">
    <property type="term" value="F:heme binding"/>
    <property type="evidence" value="ECO:0007669"/>
    <property type="project" value="InterPro"/>
</dbReference>
<dbReference type="Pfam" id="PF00067">
    <property type="entry name" value="p450"/>
    <property type="match status" value="1"/>
</dbReference>
<dbReference type="InterPro" id="IPR050196">
    <property type="entry name" value="Cytochrome_P450_Monoox"/>
</dbReference>
<dbReference type="OrthoDB" id="1470350at2759"/>
<reference evidence="4" key="1">
    <citation type="submission" date="2022-01" db="EMBL/GenBank/DDBJ databases">
        <authorList>
            <person name="Braso-Vives M."/>
        </authorList>
    </citation>
    <scope>NUCLEOTIDE SEQUENCE</scope>
</reference>
<sequence length="510" mass="57816">MFQHLYRQLNTAVDANTLLLALCAFLVVFLTYKLFLWPMYFSPLSLMPSAKFNPIVGQSREDHIEQSVVPSLRRARELGPISRYFVPFGGERVMVAEPDAIKHILVTNHANYERPSLFKRAFAALAEKGLLAVSGAEHTMQRKILNPAFKRENLKGMVKTFQEWTDVLVQYWKDKLEGTTATDGFAELPVQEDLGRLTLDIIGKCAFSYEFNSIREPDNFVSQTVTKLLQGDGGPSWITLLSAGSFFVPTGEFVQRRALCDQIVDDVIAERKRIQETPDQDDDNVPNDLLSLVMSARDRDTGEGLPEEVVRHEVMTFMVAGQETTSAGLSWLLLELSRHPDVQDRLRSEVRALLPGDDTPITWELLDQIPYLMWVVKETLRLHPPAPMTGRQALRDDRLGQYHIPAGTFVKISPAVVHRLSQYWEDPDTFKPERFAGDSNRNPYTFLPFIAGPRTCIGSKFALAEMRAVMAVLVQQFQFDPVPRVEYKNKQRVTLRPDPPLCLRVSKAPA</sequence>